<dbReference type="Proteomes" id="UP001177021">
    <property type="component" value="Unassembled WGS sequence"/>
</dbReference>
<sequence>MVRSDTADRRRWNSESSGMFSIKSVHLFLQSRLELFITEPGLLDALHKLWKNDIPSKVGVFGWRLLLDKLPTRAALASKGILSNYHDLPCVFCFQAVEDINHLFFSCYKVLDVWRQVYSWMGFDPNCLVVGWKHFLTFGSLVKSKKGMKVKHLVWLATTWCLWRMRNNILFRGDVADFSGVFDHIKFISWLWFSGRAGRNSGYVYPNWCIDPLCCLQNI</sequence>
<evidence type="ECO:0000313" key="2">
    <source>
        <dbReference type="Proteomes" id="UP001177021"/>
    </source>
</evidence>
<accession>A0ACB0KZQ6</accession>
<name>A0ACB0KZQ6_TRIPR</name>
<organism evidence="1 2">
    <name type="scientific">Trifolium pratense</name>
    <name type="common">Red clover</name>
    <dbReference type="NCBI Taxonomy" id="57577"/>
    <lineage>
        <taxon>Eukaryota</taxon>
        <taxon>Viridiplantae</taxon>
        <taxon>Streptophyta</taxon>
        <taxon>Embryophyta</taxon>
        <taxon>Tracheophyta</taxon>
        <taxon>Spermatophyta</taxon>
        <taxon>Magnoliopsida</taxon>
        <taxon>eudicotyledons</taxon>
        <taxon>Gunneridae</taxon>
        <taxon>Pentapetalae</taxon>
        <taxon>rosids</taxon>
        <taxon>fabids</taxon>
        <taxon>Fabales</taxon>
        <taxon>Fabaceae</taxon>
        <taxon>Papilionoideae</taxon>
        <taxon>50 kb inversion clade</taxon>
        <taxon>NPAAA clade</taxon>
        <taxon>Hologalegina</taxon>
        <taxon>IRL clade</taxon>
        <taxon>Trifolieae</taxon>
        <taxon>Trifolium</taxon>
    </lineage>
</organism>
<protein>
    <submittedName>
        <fullName evidence="1">Uncharacterized protein</fullName>
    </submittedName>
</protein>
<comment type="caution">
    <text evidence="1">The sequence shown here is derived from an EMBL/GenBank/DDBJ whole genome shotgun (WGS) entry which is preliminary data.</text>
</comment>
<proteinExistence type="predicted"/>
<keyword evidence="2" id="KW-1185">Reference proteome</keyword>
<reference evidence="1" key="1">
    <citation type="submission" date="2023-10" db="EMBL/GenBank/DDBJ databases">
        <authorList>
            <person name="Rodriguez Cubillos JULIANA M."/>
            <person name="De Vega J."/>
        </authorList>
    </citation>
    <scope>NUCLEOTIDE SEQUENCE</scope>
</reference>
<evidence type="ECO:0000313" key="1">
    <source>
        <dbReference type="EMBL" id="CAJ2661771.1"/>
    </source>
</evidence>
<dbReference type="EMBL" id="CASHSV030000409">
    <property type="protein sequence ID" value="CAJ2661771.1"/>
    <property type="molecule type" value="Genomic_DNA"/>
</dbReference>
<gene>
    <name evidence="1" type="ORF">MILVUS5_LOCUS27436</name>
</gene>